<dbReference type="Proteomes" id="UP000059680">
    <property type="component" value="Chromosome 11"/>
</dbReference>
<reference evidence="2 3" key="2">
    <citation type="journal article" date="2013" name="Plant Cell Physiol.">
        <title>Rice Annotation Project Database (RAP-DB): an integrative and interactive database for rice genomics.</title>
        <authorList>
            <person name="Sakai H."/>
            <person name="Lee S.S."/>
            <person name="Tanaka T."/>
            <person name="Numa H."/>
            <person name="Kim J."/>
            <person name="Kawahara Y."/>
            <person name="Wakimoto H."/>
            <person name="Yang C.C."/>
            <person name="Iwamoto M."/>
            <person name="Abe T."/>
            <person name="Yamada Y."/>
            <person name="Muto A."/>
            <person name="Inokuchi H."/>
            <person name="Ikemura T."/>
            <person name="Matsumoto T."/>
            <person name="Sasaki T."/>
            <person name="Itoh T."/>
        </authorList>
    </citation>
    <scope>NUCLEOTIDE SEQUENCE [LARGE SCALE GENOMIC DNA]</scope>
    <source>
        <strain evidence="3">cv. Nipponbare</strain>
    </source>
</reference>
<feature type="compositionally biased region" description="Basic and acidic residues" evidence="1">
    <location>
        <begin position="49"/>
        <end position="58"/>
    </location>
</feature>
<dbReference type="EMBL" id="AP014967">
    <property type="protein sequence ID" value="BAT15359.1"/>
    <property type="molecule type" value="Genomic_DNA"/>
</dbReference>
<name>A0A0P0Y5M8_ORYSJ</name>
<dbReference type="PaxDb" id="39947-A0A0P0Y5M8"/>
<feature type="region of interest" description="Disordered" evidence="1">
    <location>
        <begin position="1"/>
        <end position="74"/>
    </location>
</feature>
<protein>
    <submittedName>
        <fullName evidence="2">Os11g0699532 protein</fullName>
    </submittedName>
</protein>
<evidence type="ECO:0000313" key="3">
    <source>
        <dbReference type="Proteomes" id="UP000059680"/>
    </source>
</evidence>
<proteinExistence type="predicted"/>
<feature type="compositionally biased region" description="Polar residues" evidence="1">
    <location>
        <begin position="1"/>
        <end position="12"/>
    </location>
</feature>
<dbReference type="AlphaFoldDB" id="A0A0P0Y5M8"/>
<gene>
    <name evidence="2" type="ordered locus">Os11g0699532</name>
    <name evidence="2" type="ORF">OSNPB_110699532</name>
</gene>
<accession>A0A0P0Y5M8</accession>
<organism evidence="2 3">
    <name type="scientific">Oryza sativa subsp. japonica</name>
    <name type="common">Rice</name>
    <dbReference type="NCBI Taxonomy" id="39947"/>
    <lineage>
        <taxon>Eukaryota</taxon>
        <taxon>Viridiplantae</taxon>
        <taxon>Streptophyta</taxon>
        <taxon>Embryophyta</taxon>
        <taxon>Tracheophyta</taxon>
        <taxon>Spermatophyta</taxon>
        <taxon>Magnoliopsida</taxon>
        <taxon>Liliopsida</taxon>
        <taxon>Poales</taxon>
        <taxon>Poaceae</taxon>
        <taxon>BOP clade</taxon>
        <taxon>Oryzoideae</taxon>
        <taxon>Oryzeae</taxon>
        <taxon>Oryzinae</taxon>
        <taxon>Oryza</taxon>
        <taxon>Oryza sativa</taxon>
    </lineage>
</organism>
<sequence length="74" mass="7892">MSSYFQTTQPFSRTYKIGKPKGGGDGQGAEGKQGSDGAGRPRVRIITHNNDHEPRVVQHEQAPASSPAPAPVSY</sequence>
<reference evidence="3" key="1">
    <citation type="journal article" date="2005" name="Nature">
        <title>The map-based sequence of the rice genome.</title>
        <authorList>
            <consortium name="International rice genome sequencing project (IRGSP)"/>
            <person name="Matsumoto T."/>
            <person name="Wu J."/>
            <person name="Kanamori H."/>
            <person name="Katayose Y."/>
            <person name="Fujisawa M."/>
            <person name="Namiki N."/>
            <person name="Mizuno H."/>
            <person name="Yamamoto K."/>
            <person name="Antonio B.A."/>
            <person name="Baba T."/>
            <person name="Sakata K."/>
            <person name="Nagamura Y."/>
            <person name="Aoki H."/>
            <person name="Arikawa K."/>
            <person name="Arita K."/>
            <person name="Bito T."/>
            <person name="Chiden Y."/>
            <person name="Fujitsuka N."/>
            <person name="Fukunaka R."/>
            <person name="Hamada M."/>
            <person name="Harada C."/>
            <person name="Hayashi A."/>
            <person name="Hijishita S."/>
            <person name="Honda M."/>
            <person name="Hosokawa S."/>
            <person name="Ichikawa Y."/>
            <person name="Idonuma A."/>
            <person name="Iijima M."/>
            <person name="Ikeda M."/>
            <person name="Ikeno M."/>
            <person name="Ito K."/>
            <person name="Ito S."/>
            <person name="Ito T."/>
            <person name="Ito Y."/>
            <person name="Ito Y."/>
            <person name="Iwabuchi A."/>
            <person name="Kamiya K."/>
            <person name="Karasawa W."/>
            <person name="Kurita K."/>
            <person name="Katagiri S."/>
            <person name="Kikuta A."/>
            <person name="Kobayashi H."/>
            <person name="Kobayashi N."/>
            <person name="Machita K."/>
            <person name="Maehara T."/>
            <person name="Masukawa M."/>
            <person name="Mizubayashi T."/>
            <person name="Mukai Y."/>
            <person name="Nagasaki H."/>
            <person name="Nagata Y."/>
            <person name="Naito S."/>
            <person name="Nakashima M."/>
            <person name="Nakama Y."/>
            <person name="Nakamichi Y."/>
            <person name="Nakamura M."/>
            <person name="Meguro A."/>
            <person name="Negishi M."/>
            <person name="Ohta I."/>
            <person name="Ohta T."/>
            <person name="Okamoto M."/>
            <person name="Ono N."/>
            <person name="Saji S."/>
            <person name="Sakaguchi M."/>
            <person name="Sakai K."/>
            <person name="Shibata M."/>
            <person name="Shimokawa T."/>
            <person name="Song J."/>
            <person name="Takazaki Y."/>
            <person name="Terasawa K."/>
            <person name="Tsugane M."/>
            <person name="Tsuji K."/>
            <person name="Ueda S."/>
            <person name="Waki K."/>
            <person name="Yamagata H."/>
            <person name="Yamamoto M."/>
            <person name="Yamamoto S."/>
            <person name="Yamane H."/>
            <person name="Yoshiki S."/>
            <person name="Yoshihara R."/>
            <person name="Yukawa K."/>
            <person name="Zhong H."/>
            <person name="Yano M."/>
            <person name="Yuan Q."/>
            <person name="Ouyang S."/>
            <person name="Liu J."/>
            <person name="Jones K.M."/>
            <person name="Gansberger K."/>
            <person name="Moffat K."/>
            <person name="Hill J."/>
            <person name="Bera J."/>
            <person name="Fadrosh D."/>
            <person name="Jin S."/>
            <person name="Johri S."/>
            <person name="Kim M."/>
            <person name="Overton L."/>
            <person name="Reardon M."/>
            <person name="Tsitrin T."/>
            <person name="Vuong H."/>
            <person name="Weaver B."/>
            <person name="Ciecko A."/>
            <person name="Tallon L."/>
            <person name="Jackson J."/>
            <person name="Pai G."/>
            <person name="Aken S.V."/>
            <person name="Utterback T."/>
            <person name="Reidmuller S."/>
            <person name="Feldblyum T."/>
            <person name="Hsiao J."/>
            <person name="Zismann V."/>
            <person name="Iobst S."/>
            <person name="de Vazeille A.R."/>
            <person name="Buell C.R."/>
            <person name="Ying K."/>
            <person name="Li Y."/>
            <person name="Lu T."/>
            <person name="Huang Y."/>
            <person name="Zhao Q."/>
            <person name="Feng Q."/>
            <person name="Zhang L."/>
            <person name="Zhu J."/>
            <person name="Weng Q."/>
            <person name="Mu J."/>
            <person name="Lu Y."/>
            <person name="Fan D."/>
            <person name="Liu Y."/>
            <person name="Guan J."/>
            <person name="Zhang Y."/>
            <person name="Yu S."/>
            <person name="Liu X."/>
            <person name="Zhang Y."/>
            <person name="Hong G."/>
            <person name="Han B."/>
            <person name="Choisne N."/>
            <person name="Demange N."/>
            <person name="Orjeda G."/>
            <person name="Samain S."/>
            <person name="Cattolico L."/>
            <person name="Pelletier E."/>
            <person name="Couloux A."/>
            <person name="Segurens B."/>
            <person name="Wincker P."/>
            <person name="D'Hont A."/>
            <person name="Scarpelli C."/>
            <person name="Weissenbach J."/>
            <person name="Salanoubat M."/>
            <person name="Quetier F."/>
            <person name="Yu Y."/>
            <person name="Kim H.R."/>
            <person name="Rambo T."/>
            <person name="Currie J."/>
            <person name="Collura K."/>
            <person name="Luo M."/>
            <person name="Yang T."/>
            <person name="Ammiraju J.S.S."/>
            <person name="Engler F."/>
            <person name="Soderlund C."/>
            <person name="Wing R.A."/>
            <person name="Palmer L.E."/>
            <person name="de la Bastide M."/>
            <person name="Spiegel L."/>
            <person name="Nascimento L."/>
            <person name="Zutavern T."/>
            <person name="O'Shaughnessy A."/>
            <person name="Dike S."/>
            <person name="Dedhia N."/>
            <person name="Preston R."/>
            <person name="Balija V."/>
            <person name="McCombie W.R."/>
            <person name="Chow T."/>
            <person name="Chen H."/>
            <person name="Chung M."/>
            <person name="Chen C."/>
            <person name="Shaw J."/>
            <person name="Wu H."/>
            <person name="Hsiao K."/>
            <person name="Chao Y."/>
            <person name="Chu M."/>
            <person name="Cheng C."/>
            <person name="Hour A."/>
            <person name="Lee P."/>
            <person name="Lin S."/>
            <person name="Lin Y."/>
            <person name="Liou J."/>
            <person name="Liu S."/>
            <person name="Hsing Y."/>
            <person name="Raghuvanshi S."/>
            <person name="Mohanty A."/>
            <person name="Bharti A.K."/>
            <person name="Gaur A."/>
            <person name="Gupta V."/>
            <person name="Kumar D."/>
            <person name="Ravi V."/>
            <person name="Vij S."/>
            <person name="Kapur A."/>
            <person name="Khurana P."/>
            <person name="Khurana P."/>
            <person name="Khurana J.P."/>
            <person name="Tyagi A.K."/>
            <person name="Gaikwad K."/>
            <person name="Singh A."/>
            <person name="Dalal V."/>
            <person name="Srivastava S."/>
            <person name="Dixit A."/>
            <person name="Pal A.K."/>
            <person name="Ghazi I.A."/>
            <person name="Yadav M."/>
            <person name="Pandit A."/>
            <person name="Bhargava A."/>
            <person name="Sureshbabu K."/>
            <person name="Batra K."/>
            <person name="Sharma T.R."/>
            <person name="Mohapatra T."/>
            <person name="Singh N.K."/>
            <person name="Messing J."/>
            <person name="Nelson A.B."/>
            <person name="Fuks G."/>
            <person name="Kavchok S."/>
            <person name="Keizer G."/>
            <person name="Linton E."/>
            <person name="Llaca V."/>
            <person name="Song R."/>
            <person name="Tanyolac B."/>
            <person name="Young S."/>
            <person name="Ho-Il K."/>
            <person name="Hahn J.H."/>
            <person name="Sangsakoo G."/>
            <person name="Vanavichit A."/>
            <person name="de Mattos Luiz.A.T."/>
            <person name="Zimmer P.D."/>
            <person name="Malone G."/>
            <person name="Dellagostin O."/>
            <person name="de Oliveira A.C."/>
            <person name="Bevan M."/>
            <person name="Bancroft I."/>
            <person name="Minx P."/>
            <person name="Cordum H."/>
            <person name="Wilson R."/>
            <person name="Cheng Z."/>
            <person name="Jin W."/>
            <person name="Jiang J."/>
            <person name="Leong S.A."/>
            <person name="Iwama H."/>
            <person name="Gojobori T."/>
            <person name="Itoh T."/>
            <person name="Niimura Y."/>
            <person name="Fujii Y."/>
            <person name="Habara T."/>
            <person name="Sakai H."/>
            <person name="Sato Y."/>
            <person name="Wilson G."/>
            <person name="Kumar K."/>
            <person name="McCouch S."/>
            <person name="Juretic N."/>
            <person name="Hoen D."/>
            <person name="Wright S."/>
            <person name="Bruskiewich R."/>
            <person name="Bureau T."/>
            <person name="Miyao A."/>
            <person name="Hirochika H."/>
            <person name="Nishikawa T."/>
            <person name="Kadowaki K."/>
            <person name="Sugiura M."/>
            <person name="Burr B."/>
            <person name="Sasaki T."/>
        </authorList>
    </citation>
    <scope>NUCLEOTIDE SEQUENCE [LARGE SCALE GENOMIC DNA]</scope>
    <source>
        <strain evidence="3">cv. Nipponbare</strain>
    </source>
</reference>
<evidence type="ECO:0000313" key="2">
    <source>
        <dbReference type="EMBL" id="BAT15359.1"/>
    </source>
</evidence>
<dbReference type="Gramene" id="Os11t0699532-00">
    <property type="protein sequence ID" value="Os11t0699532-00"/>
    <property type="gene ID" value="Os11g0699532"/>
</dbReference>
<feature type="compositionally biased region" description="Gly residues" evidence="1">
    <location>
        <begin position="20"/>
        <end position="37"/>
    </location>
</feature>
<reference evidence="2 3" key="3">
    <citation type="journal article" date="2013" name="Rice">
        <title>Improvement of the Oryza sativa Nipponbare reference genome using next generation sequence and optical map data.</title>
        <authorList>
            <person name="Kawahara Y."/>
            <person name="de la Bastide M."/>
            <person name="Hamilton J.P."/>
            <person name="Kanamori H."/>
            <person name="McCombie W.R."/>
            <person name="Ouyang S."/>
            <person name="Schwartz D.C."/>
            <person name="Tanaka T."/>
            <person name="Wu J."/>
            <person name="Zhou S."/>
            <person name="Childs K.L."/>
            <person name="Davidson R.M."/>
            <person name="Lin H."/>
            <person name="Quesada-Ocampo L."/>
            <person name="Vaillancourt B."/>
            <person name="Sakai H."/>
            <person name="Lee S.S."/>
            <person name="Kim J."/>
            <person name="Numa H."/>
            <person name="Itoh T."/>
            <person name="Buell C.R."/>
            <person name="Matsumoto T."/>
        </authorList>
    </citation>
    <scope>NUCLEOTIDE SEQUENCE [LARGE SCALE GENOMIC DNA]</scope>
    <source>
        <strain evidence="3">cv. Nipponbare</strain>
    </source>
</reference>
<dbReference type="InParanoid" id="A0A0P0Y5M8"/>
<evidence type="ECO:0000256" key="1">
    <source>
        <dbReference type="SAM" id="MobiDB-lite"/>
    </source>
</evidence>
<keyword evidence="3" id="KW-1185">Reference proteome</keyword>